<keyword evidence="3" id="KW-1185">Reference proteome</keyword>
<reference evidence="2 3" key="1">
    <citation type="submission" date="2019-06" db="EMBL/GenBank/DDBJ databases">
        <title>WGS assembly of Gossypium darwinii.</title>
        <authorList>
            <person name="Chen Z.J."/>
            <person name="Sreedasyam A."/>
            <person name="Ando A."/>
            <person name="Song Q."/>
            <person name="De L."/>
            <person name="Hulse-Kemp A."/>
            <person name="Ding M."/>
            <person name="Ye W."/>
            <person name="Kirkbride R."/>
            <person name="Jenkins J."/>
            <person name="Plott C."/>
            <person name="Lovell J."/>
            <person name="Lin Y.-M."/>
            <person name="Vaughn R."/>
            <person name="Liu B."/>
            <person name="Li W."/>
            <person name="Simpson S."/>
            <person name="Scheffler B."/>
            <person name="Saski C."/>
            <person name="Grover C."/>
            <person name="Hu G."/>
            <person name="Conover J."/>
            <person name="Carlson J."/>
            <person name="Shu S."/>
            <person name="Boston L."/>
            <person name="Williams M."/>
            <person name="Peterson D."/>
            <person name="Mcgee K."/>
            <person name="Jones D."/>
            <person name="Wendel J."/>
            <person name="Stelly D."/>
            <person name="Grimwood J."/>
            <person name="Schmutz J."/>
        </authorList>
    </citation>
    <scope>NUCLEOTIDE SEQUENCE [LARGE SCALE GENOMIC DNA]</scope>
    <source>
        <strain evidence="2">1808015.09</strain>
    </source>
</reference>
<dbReference type="SUPFAM" id="SSF53335">
    <property type="entry name" value="S-adenosyl-L-methionine-dependent methyltransferases"/>
    <property type="match status" value="1"/>
</dbReference>
<protein>
    <recommendedName>
        <fullName evidence="1">Methyltransferase type 11 domain-containing protein</fullName>
    </recommendedName>
</protein>
<dbReference type="InterPro" id="IPR013216">
    <property type="entry name" value="Methyltransf_11"/>
</dbReference>
<dbReference type="GO" id="GO:0008757">
    <property type="term" value="F:S-adenosylmethionine-dependent methyltransferase activity"/>
    <property type="evidence" value="ECO:0007669"/>
    <property type="project" value="InterPro"/>
</dbReference>
<dbReference type="Proteomes" id="UP000323506">
    <property type="component" value="Chromosome D01"/>
</dbReference>
<dbReference type="AlphaFoldDB" id="A0A5D2DQB8"/>
<feature type="non-terminal residue" evidence="2">
    <location>
        <position position="1"/>
    </location>
</feature>
<evidence type="ECO:0000259" key="1">
    <source>
        <dbReference type="Pfam" id="PF08241"/>
    </source>
</evidence>
<accession>A0A5D2DQB8</accession>
<dbReference type="PANTHER" id="PTHR43591">
    <property type="entry name" value="METHYLTRANSFERASE"/>
    <property type="match status" value="1"/>
</dbReference>
<evidence type="ECO:0000313" key="3">
    <source>
        <dbReference type="Proteomes" id="UP000323506"/>
    </source>
</evidence>
<dbReference type="Gene3D" id="3.40.50.150">
    <property type="entry name" value="Vaccinia Virus protein VP39"/>
    <property type="match status" value="1"/>
</dbReference>
<proteinExistence type="predicted"/>
<name>A0A5D2DQB8_GOSDA</name>
<dbReference type="PANTHER" id="PTHR43591:SF46">
    <property type="entry name" value="OS08G0411200 PROTEIN"/>
    <property type="match status" value="1"/>
</dbReference>
<organism evidence="2 3">
    <name type="scientific">Gossypium darwinii</name>
    <name type="common">Darwin's cotton</name>
    <name type="synonym">Gossypium barbadense var. darwinii</name>
    <dbReference type="NCBI Taxonomy" id="34276"/>
    <lineage>
        <taxon>Eukaryota</taxon>
        <taxon>Viridiplantae</taxon>
        <taxon>Streptophyta</taxon>
        <taxon>Embryophyta</taxon>
        <taxon>Tracheophyta</taxon>
        <taxon>Spermatophyta</taxon>
        <taxon>Magnoliopsida</taxon>
        <taxon>eudicotyledons</taxon>
        <taxon>Gunneridae</taxon>
        <taxon>Pentapetalae</taxon>
        <taxon>rosids</taxon>
        <taxon>malvids</taxon>
        <taxon>Malvales</taxon>
        <taxon>Malvaceae</taxon>
        <taxon>Malvoideae</taxon>
        <taxon>Gossypium</taxon>
    </lineage>
</organism>
<dbReference type="InterPro" id="IPR029063">
    <property type="entry name" value="SAM-dependent_MTases_sf"/>
</dbReference>
<dbReference type="CDD" id="cd02440">
    <property type="entry name" value="AdoMet_MTases"/>
    <property type="match status" value="1"/>
</dbReference>
<feature type="domain" description="Methyltransferase type 11" evidence="1">
    <location>
        <begin position="222"/>
        <end position="306"/>
    </location>
</feature>
<sequence length="352" mass="39260">HVLTVFTRNIRPSFFPSQLNRNPTLLFLRPFTIPVFTTSLAAKVLVSSTAFVETHPTICKQQILYQWEPVVVEKEDSGSDNVLACPICYDPLTWTVGSPSYVGSKSGSNLQCKTCKKSYFGNQTHLDLVASGGSKQYDNSMPLATELFRTPVVSFLYERGWRQNFIFGGFPGSIMKLFWNIYQNIRIFEASSSYPKVEGRSACLDFEMAKKYLKPVLGGNIVDASCGSGLFSRLFAKSGLFSQVVALDYSENMLRQSMKRGKLPRRVQKKVTLVRADISRLPFKSSSVDALHAGAALHCWPSPSTANVMGIAGSHIFLSERELEDLCRTCGLIGFTCIRNSHFVMISARKRN</sequence>
<dbReference type="Pfam" id="PF08241">
    <property type="entry name" value="Methyltransf_11"/>
    <property type="match status" value="1"/>
</dbReference>
<dbReference type="EMBL" id="CM017701">
    <property type="protein sequence ID" value="TYG83198.1"/>
    <property type="molecule type" value="Genomic_DNA"/>
</dbReference>
<evidence type="ECO:0000313" key="2">
    <source>
        <dbReference type="EMBL" id="TYG83198.1"/>
    </source>
</evidence>
<gene>
    <name evidence="2" type="ORF">ES288_D01G150000v1</name>
</gene>